<evidence type="ECO:0000313" key="1">
    <source>
        <dbReference type="EMBL" id="GFY58741.1"/>
    </source>
</evidence>
<name>A0A8X7C634_9ARAC</name>
<organism evidence="1 2">
    <name type="scientific">Trichonephila inaurata madagascariensis</name>
    <dbReference type="NCBI Taxonomy" id="2747483"/>
    <lineage>
        <taxon>Eukaryota</taxon>
        <taxon>Metazoa</taxon>
        <taxon>Ecdysozoa</taxon>
        <taxon>Arthropoda</taxon>
        <taxon>Chelicerata</taxon>
        <taxon>Arachnida</taxon>
        <taxon>Araneae</taxon>
        <taxon>Araneomorphae</taxon>
        <taxon>Entelegynae</taxon>
        <taxon>Araneoidea</taxon>
        <taxon>Nephilidae</taxon>
        <taxon>Trichonephila</taxon>
        <taxon>Trichonephila inaurata</taxon>
    </lineage>
</organism>
<sequence>MDSSRLQGSHLTMVHTLCVVSSSKHVHIHSCRASDASPTADLSWGFEISVTTSSFTSTTSFRHKCLHPNHHAAGASQSKRSCNNSS</sequence>
<proteinExistence type="predicted"/>
<dbReference type="Proteomes" id="UP000886998">
    <property type="component" value="Unassembled WGS sequence"/>
</dbReference>
<protein>
    <submittedName>
        <fullName evidence="1">Uncharacterized protein</fullName>
    </submittedName>
</protein>
<dbReference type="AlphaFoldDB" id="A0A8X7C634"/>
<comment type="caution">
    <text evidence="1">The sequence shown here is derived from an EMBL/GenBank/DDBJ whole genome shotgun (WGS) entry which is preliminary data.</text>
</comment>
<gene>
    <name evidence="1" type="ORF">TNIN_31281</name>
</gene>
<keyword evidence="2" id="KW-1185">Reference proteome</keyword>
<reference evidence="1" key="1">
    <citation type="submission" date="2020-08" db="EMBL/GenBank/DDBJ databases">
        <title>Multicomponent nature underlies the extraordinary mechanical properties of spider dragline silk.</title>
        <authorList>
            <person name="Kono N."/>
            <person name="Nakamura H."/>
            <person name="Mori M."/>
            <person name="Yoshida Y."/>
            <person name="Ohtoshi R."/>
            <person name="Malay A.D."/>
            <person name="Moran D.A.P."/>
            <person name="Tomita M."/>
            <person name="Numata K."/>
            <person name="Arakawa K."/>
        </authorList>
    </citation>
    <scope>NUCLEOTIDE SEQUENCE</scope>
</reference>
<dbReference type="EMBL" id="BMAV01012224">
    <property type="protein sequence ID" value="GFY58741.1"/>
    <property type="molecule type" value="Genomic_DNA"/>
</dbReference>
<evidence type="ECO:0000313" key="2">
    <source>
        <dbReference type="Proteomes" id="UP000886998"/>
    </source>
</evidence>
<accession>A0A8X7C634</accession>